<evidence type="ECO:0000259" key="2">
    <source>
        <dbReference type="Pfam" id="PF03372"/>
    </source>
</evidence>
<dbReference type="EMBL" id="CAUYUJ010016103">
    <property type="protein sequence ID" value="CAK0861875.1"/>
    <property type="molecule type" value="Genomic_DNA"/>
</dbReference>
<gene>
    <name evidence="3" type="ORF">PCOR1329_LOCUS50429</name>
</gene>
<sequence length="648" mass="69034">MVQDAAVPARAMNLLVSAFNVQGGLGSRRGEGAHEGRIRDLVVALHSRGVVLAVLSEPRLAPGSLWPRWAGYAYHGERSALPDTVALLVLDEIGSRVEVLEGVGDARAVWAAVSMGGSARTGVLLLGVYGPPPNYGVGARRTFWKTRVDEWRQLRARPCFLGWSFLLAGDFNFHFSALGGINGRLEESLDRDVWQWLHDACHFGSVVRNPVGCPTHASGSIIDVVASSPELVTEVKVVAPADAGLRSDHRRLDVSVAGVVDCTGESAVGFARWERGADWGEALLLVPLALRFLVGWAGTAMRSAVVRRWVVEGRCRGTRQGLLDRVVWWRAVVYTLAGHFAGMSVAHGPRGQPRGVGAAGADRDDDDEGVGPGELRAAWAAAAAGDADPPARKAATRALDRYLELAAASPGEAEAFLSRALEPRLPVQLALRCPVSGELLGLADALEVITEDVLSRGAQAGSGDAAFNRAVADEEARADPEARKRAVKHWKRTVVLPAVLAYEQAWFVLQLGAVGTSGLLPYRELIPIRGPLSAGVRWAPWGRTMWRFYQAWALARASGRMPVEVWLAEGVAAVPLACPLCAAPAPEGCTLVECLGHLLSACPAVAPLRVACSTSDVARWALGDVEDTAALAPRVRLVGLASRAWVLG</sequence>
<feature type="non-terminal residue" evidence="3">
    <location>
        <position position="648"/>
    </location>
</feature>
<comment type="caution">
    <text evidence="3">The sequence shown here is derived from an EMBL/GenBank/DDBJ whole genome shotgun (WGS) entry which is preliminary data.</text>
</comment>
<feature type="domain" description="Endonuclease/exonuclease/phosphatase" evidence="2">
    <location>
        <begin position="19"/>
        <end position="249"/>
    </location>
</feature>
<accession>A0ABN9UPJ2</accession>
<evidence type="ECO:0000256" key="1">
    <source>
        <dbReference type="SAM" id="MobiDB-lite"/>
    </source>
</evidence>
<evidence type="ECO:0000313" key="4">
    <source>
        <dbReference type="Proteomes" id="UP001189429"/>
    </source>
</evidence>
<dbReference type="Pfam" id="PF03372">
    <property type="entry name" value="Exo_endo_phos"/>
    <property type="match status" value="1"/>
</dbReference>
<dbReference type="InterPro" id="IPR036691">
    <property type="entry name" value="Endo/exonu/phosph_ase_sf"/>
</dbReference>
<evidence type="ECO:0000313" key="3">
    <source>
        <dbReference type="EMBL" id="CAK0861875.1"/>
    </source>
</evidence>
<dbReference type="Proteomes" id="UP001189429">
    <property type="component" value="Unassembled WGS sequence"/>
</dbReference>
<feature type="region of interest" description="Disordered" evidence="1">
    <location>
        <begin position="351"/>
        <end position="370"/>
    </location>
</feature>
<reference evidence="3" key="1">
    <citation type="submission" date="2023-10" db="EMBL/GenBank/DDBJ databases">
        <authorList>
            <person name="Chen Y."/>
            <person name="Shah S."/>
            <person name="Dougan E. K."/>
            <person name="Thang M."/>
            <person name="Chan C."/>
        </authorList>
    </citation>
    <scope>NUCLEOTIDE SEQUENCE [LARGE SCALE GENOMIC DNA]</scope>
</reference>
<proteinExistence type="predicted"/>
<organism evidence="3 4">
    <name type="scientific">Prorocentrum cordatum</name>
    <dbReference type="NCBI Taxonomy" id="2364126"/>
    <lineage>
        <taxon>Eukaryota</taxon>
        <taxon>Sar</taxon>
        <taxon>Alveolata</taxon>
        <taxon>Dinophyceae</taxon>
        <taxon>Prorocentrales</taxon>
        <taxon>Prorocentraceae</taxon>
        <taxon>Prorocentrum</taxon>
    </lineage>
</organism>
<dbReference type="SUPFAM" id="SSF56219">
    <property type="entry name" value="DNase I-like"/>
    <property type="match status" value="1"/>
</dbReference>
<keyword evidence="4" id="KW-1185">Reference proteome</keyword>
<protein>
    <recommendedName>
        <fullName evidence="2">Endonuclease/exonuclease/phosphatase domain-containing protein</fullName>
    </recommendedName>
</protein>
<name>A0ABN9UPJ2_9DINO</name>
<dbReference type="Gene3D" id="3.60.10.10">
    <property type="entry name" value="Endonuclease/exonuclease/phosphatase"/>
    <property type="match status" value="1"/>
</dbReference>
<dbReference type="InterPro" id="IPR005135">
    <property type="entry name" value="Endo/exonuclease/phosphatase"/>
</dbReference>